<evidence type="ECO:0008006" key="6">
    <source>
        <dbReference type="Google" id="ProtNLM"/>
    </source>
</evidence>
<dbReference type="AlphaFoldDB" id="A0A8R1HYY1"/>
<dbReference type="InterPro" id="IPR013783">
    <property type="entry name" value="Ig-like_fold"/>
</dbReference>
<evidence type="ECO:0000256" key="3">
    <source>
        <dbReference type="PROSITE-ProRule" id="PRU00087"/>
    </source>
</evidence>
<dbReference type="Gene3D" id="2.60.40.10">
    <property type="entry name" value="Immunoglobulins"/>
    <property type="match status" value="2"/>
</dbReference>
<evidence type="ECO:0000256" key="2">
    <source>
        <dbReference type="ARBA" id="ARBA00022737"/>
    </source>
</evidence>
<organism evidence="4 5">
    <name type="scientific">Caenorhabditis japonica</name>
    <dbReference type="NCBI Taxonomy" id="281687"/>
    <lineage>
        <taxon>Eukaryota</taxon>
        <taxon>Metazoa</taxon>
        <taxon>Ecdysozoa</taxon>
        <taxon>Nematoda</taxon>
        <taxon>Chromadorea</taxon>
        <taxon>Rhabditida</taxon>
        <taxon>Rhabditina</taxon>
        <taxon>Rhabditomorpha</taxon>
        <taxon>Rhabditoidea</taxon>
        <taxon>Rhabditidae</taxon>
        <taxon>Peloderinae</taxon>
        <taxon>Caenorhabditis</taxon>
    </lineage>
</organism>
<sequence length="297" mass="32587">MFSLDHVFVRRLTSLNGKLYNIPLKINADGTYSTDTPLLQPGKHDLKLFFDELPVKEATVEVKKGTDVSKCRASGPGLEEAVVGEQAKFELDLDGAGEGAVSMEMRGPAKTESRIQDHGNGKCSVEYVANVPGEYEMVIKFGKDDQKEHVKGSPFKASVDYKKDPAQITVTGLDNPNCRVNQPVNFVIDASKTKDLPVTVRVPPDRLPFAQVAENAPTDLTYLHPSEGSKKKKAPHPSICVVAARPDAVRLEHIQEIVDQGHRVADKILFTPTKLGVNALDVYYGGEHVDHVEYEVS</sequence>
<evidence type="ECO:0000256" key="1">
    <source>
        <dbReference type="ARBA" id="ARBA00009238"/>
    </source>
</evidence>
<dbReference type="InterPro" id="IPR014756">
    <property type="entry name" value="Ig_E-set"/>
</dbReference>
<feature type="repeat" description="Filamin" evidence="3">
    <location>
        <begin position="160"/>
        <end position="297"/>
    </location>
</feature>
<dbReference type="PROSITE" id="PS50194">
    <property type="entry name" value="FILAMIN_REPEAT"/>
    <property type="match status" value="2"/>
</dbReference>
<name>A0A8R1HYY1_CAEJA</name>
<dbReference type="SUPFAM" id="SSF81296">
    <property type="entry name" value="E set domains"/>
    <property type="match status" value="2"/>
</dbReference>
<dbReference type="EnsemblMetazoa" id="CJA12493.1">
    <property type="protein sequence ID" value="CJA12493.1"/>
    <property type="gene ID" value="WBGene00131697"/>
</dbReference>
<feature type="repeat" description="Filamin" evidence="3">
    <location>
        <begin position="63"/>
        <end position="159"/>
    </location>
</feature>
<dbReference type="Pfam" id="PF00630">
    <property type="entry name" value="Filamin"/>
    <property type="match status" value="1"/>
</dbReference>
<keyword evidence="2" id="KW-0677">Repeat</keyword>
<dbReference type="InterPro" id="IPR017868">
    <property type="entry name" value="Filamin/ABP280_repeat-like"/>
</dbReference>
<dbReference type="GO" id="GO:0051015">
    <property type="term" value="F:actin filament binding"/>
    <property type="evidence" value="ECO:0007669"/>
    <property type="project" value="InterPro"/>
</dbReference>
<dbReference type="SMART" id="SM00557">
    <property type="entry name" value="IG_FLMN"/>
    <property type="match status" value="1"/>
</dbReference>
<evidence type="ECO:0000313" key="5">
    <source>
        <dbReference type="Proteomes" id="UP000005237"/>
    </source>
</evidence>
<dbReference type="GO" id="GO:0030036">
    <property type="term" value="P:actin cytoskeleton organization"/>
    <property type="evidence" value="ECO:0007669"/>
    <property type="project" value="InterPro"/>
</dbReference>
<accession>A0A8R1HYY1</accession>
<keyword evidence="5" id="KW-1185">Reference proteome</keyword>
<comment type="similarity">
    <text evidence="1">Belongs to the filamin family.</text>
</comment>
<dbReference type="InterPro" id="IPR001298">
    <property type="entry name" value="Filamin/ABP280_rpt"/>
</dbReference>
<reference evidence="4" key="2">
    <citation type="submission" date="2022-06" db="UniProtKB">
        <authorList>
            <consortium name="EnsemblMetazoa"/>
        </authorList>
    </citation>
    <scope>IDENTIFICATION</scope>
    <source>
        <strain evidence="4">DF5081</strain>
    </source>
</reference>
<dbReference type="PANTHER" id="PTHR38537:SF8">
    <property type="entry name" value="FILAMIN-A"/>
    <property type="match status" value="1"/>
</dbReference>
<dbReference type="Proteomes" id="UP000005237">
    <property type="component" value="Unassembled WGS sequence"/>
</dbReference>
<proteinExistence type="inferred from homology"/>
<reference evidence="5" key="1">
    <citation type="submission" date="2010-08" db="EMBL/GenBank/DDBJ databases">
        <authorList>
            <consortium name="Caenorhabditis japonica Sequencing Consortium"/>
            <person name="Wilson R.K."/>
        </authorList>
    </citation>
    <scope>NUCLEOTIDE SEQUENCE [LARGE SCALE GENOMIC DNA]</scope>
    <source>
        <strain evidence="5">DF5081</strain>
    </source>
</reference>
<dbReference type="InterPro" id="IPR044801">
    <property type="entry name" value="Filamin"/>
</dbReference>
<dbReference type="PANTHER" id="PTHR38537">
    <property type="entry name" value="JITTERBUG, ISOFORM N"/>
    <property type="match status" value="1"/>
</dbReference>
<evidence type="ECO:0000313" key="4">
    <source>
        <dbReference type="EnsemblMetazoa" id="CJA12493.1"/>
    </source>
</evidence>
<protein>
    <recommendedName>
        <fullName evidence="6">FLN-1</fullName>
    </recommendedName>
</protein>